<feature type="chain" id="PRO_5045519459" evidence="1">
    <location>
        <begin position="32"/>
        <end position="115"/>
    </location>
</feature>
<organism evidence="2 3">
    <name type="scientific">Micromonospora ureilytica</name>
    <dbReference type="NCBI Taxonomy" id="709868"/>
    <lineage>
        <taxon>Bacteria</taxon>
        <taxon>Bacillati</taxon>
        <taxon>Actinomycetota</taxon>
        <taxon>Actinomycetes</taxon>
        <taxon>Micromonosporales</taxon>
        <taxon>Micromonosporaceae</taxon>
        <taxon>Micromonospora</taxon>
    </lineage>
</organism>
<reference evidence="2 3" key="1">
    <citation type="submission" date="2020-11" db="EMBL/GenBank/DDBJ databases">
        <title>Sequencing the genomes of 1000 actinobacteria strains.</title>
        <authorList>
            <person name="Klenk H.-P."/>
        </authorList>
    </citation>
    <scope>NUCLEOTIDE SEQUENCE [LARGE SCALE GENOMIC DNA]</scope>
    <source>
        <strain evidence="2 3">DSM 101692</strain>
    </source>
</reference>
<sequence length="115" mass="12248">MRRFTSRIAAGLAAALIATLAVTIPASPAAAVETLKVPDTGLVFYQAYTQIIVGRQATPDGICRPVPAEAIWAIGWNGFGSVSGYRTSDCTGAASELNNFHSWPYEGYYLSYRAG</sequence>
<feature type="signal peptide" evidence="1">
    <location>
        <begin position="1"/>
        <end position="31"/>
    </location>
</feature>
<dbReference type="EMBL" id="JADOTX010000001">
    <property type="protein sequence ID" value="MBG6068928.1"/>
    <property type="molecule type" value="Genomic_DNA"/>
</dbReference>
<evidence type="ECO:0000313" key="3">
    <source>
        <dbReference type="Proteomes" id="UP000614915"/>
    </source>
</evidence>
<accession>A0ABS0JPE4</accession>
<dbReference type="Proteomes" id="UP000614915">
    <property type="component" value="Unassembled WGS sequence"/>
</dbReference>
<dbReference type="RefSeq" id="WP_196929048.1">
    <property type="nucleotide sequence ID" value="NZ_CP108567.1"/>
</dbReference>
<keyword evidence="1" id="KW-0732">Signal</keyword>
<keyword evidence="3" id="KW-1185">Reference proteome</keyword>
<name>A0ABS0JPE4_9ACTN</name>
<evidence type="ECO:0000256" key="1">
    <source>
        <dbReference type="SAM" id="SignalP"/>
    </source>
</evidence>
<proteinExistence type="predicted"/>
<comment type="caution">
    <text evidence="2">The sequence shown here is derived from an EMBL/GenBank/DDBJ whole genome shotgun (WGS) entry which is preliminary data.</text>
</comment>
<protein>
    <submittedName>
        <fullName evidence="2">Uncharacterized protein</fullName>
    </submittedName>
</protein>
<gene>
    <name evidence="2" type="ORF">IW248_005215</name>
</gene>
<evidence type="ECO:0000313" key="2">
    <source>
        <dbReference type="EMBL" id="MBG6068928.1"/>
    </source>
</evidence>